<dbReference type="AlphaFoldDB" id="A0A9P5ZU65"/>
<sequence length="62" mass="7046">LEACRAKALNCQNVNSYFDILEEVIRDYNIRPENIYNMDKKGLVMGAAARSSTLVDHDQKTV</sequence>
<reference evidence="1" key="1">
    <citation type="submission" date="2020-11" db="EMBL/GenBank/DDBJ databases">
        <authorList>
            <consortium name="DOE Joint Genome Institute"/>
            <person name="Ahrendt S."/>
            <person name="Riley R."/>
            <person name="Andreopoulos W."/>
            <person name="Labutti K."/>
            <person name="Pangilinan J."/>
            <person name="Ruiz-Duenas F.J."/>
            <person name="Barrasa J.M."/>
            <person name="Sanchez-Garcia M."/>
            <person name="Camarero S."/>
            <person name="Miyauchi S."/>
            <person name="Serrano A."/>
            <person name="Linde D."/>
            <person name="Babiker R."/>
            <person name="Drula E."/>
            <person name="Ayuso-Fernandez I."/>
            <person name="Pacheco R."/>
            <person name="Padilla G."/>
            <person name="Ferreira P."/>
            <person name="Barriuso J."/>
            <person name="Kellner H."/>
            <person name="Castanera R."/>
            <person name="Alfaro M."/>
            <person name="Ramirez L."/>
            <person name="Pisabarro A.G."/>
            <person name="Kuo A."/>
            <person name="Tritt A."/>
            <person name="Lipzen A."/>
            <person name="He G."/>
            <person name="Yan M."/>
            <person name="Ng V."/>
            <person name="Cullen D."/>
            <person name="Martin F."/>
            <person name="Rosso M.-N."/>
            <person name="Henrissat B."/>
            <person name="Hibbett D."/>
            <person name="Martinez A.T."/>
            <person name="Grigoriev I.V."/>
        </authorList>
    </citation>
    <scope>NUCLEOTIDE SEQUENCE</scope>
    <source>
        <strain evidence="1">ATCC 90797</strain>
    </source>
</reference>
<accession>A0A9P5ZU65</accession>
<feature type="non-terminal residue" evidence="1">
    <location>
        <position position="62"/>
    </location>
</feature>
<organism evidence="1 2">
    <name type="scientific">Pleurotus eryngii</name>
    <name type="common">Boletus of the steppes</name>
    <dbReference type="NCBI Taxonomy" id="5323"/>
    <lineage>
        <taxon>Eukaryota</taxon>
        <taxon>Fungi</taxon>
        <taxon>Dikarya</taxon>
        <taxon>Basidiomycota</taxon>
        <taxon>Agaricomycotina</taxon>
        <taxon>Agaricomycetes</taxon>
        <taxon>Agaricomycetidae</taxon>
        <taxon>Agaricales</taxon>
        <taxon>Pleurotineae</taxon>
        <taxon>Pleurotaceae</taxon>
        <taxon>Pleurotus</taxon>
    </lineage>
</organism>
<dbReference type="OrthoDB" id="3265672at2759"/>
<keyword evidence="2" id="KW-1185">Reference proteome</keyword>
<feature type="non-terminal residue" evidence="1">
    <location>
        <position position="1"/>
    </location>
</feature>
<name>A0A9P5ZU65_PLEER</name>
<dbReference type="EMBL" id="MU154589">
    <property type="protein sequence ID" value="KAF9493228.1"/>
    <property type="molecule type" value="Genomic_DNA"/>
</dbReference>
<comment type="caution">
    <text evidence="1">The sequence shown here is derived from an EMBL/GenBank/DDBJ whole genome shotgun (WGS) entry which is preliminary data.</text>
</comment>
<gene>
    <name evidence="1" type="ORF">BDN71DRAFT_1376755</name>
</gene>
<evidence type="ECO:0000313" key="1">
    <source>
        <dbReference type="EMBL" id="KAF9493228.1"/>
    </source>
</evidence>
<protein>
    <submittedName>
        <fullName evidence="1">Uncharacterized protein</fullName>
    </submittedName>
</protein>
<evidence type="ECO:0000313" key="2">
    <source>
        <dbReference type="Proteomes" id="UP000807025"/>
    </source>
</evidence>
<proteinExistence type="predicted"/>
<dbReference type="Proteomes" id="UP000807025">
    <property type="component" value="Unassembled WGS sequence"/>
</dbReference>